<comment type="caution">
    <text evidence="1">The sequence shown here is derived from an EMBL/GenBank/DDBJ whole genome shotgun (WGS) entry which is preliminary data.</text>
</comment>
<protein>
    <submittedName>
        <fullName evidence="1">Uncharacterized protein</fullName>
    </submittedName>
</protein>
<organism evidence="1 2">
    <name type="scientific">Scortum barcoo</name>
    <name type="common">barcoo grunter</name>
    <dbReference type="NCBI Taxonomy" id="214431"/>
    <lineage>
        <taxon>Eukaryota</taxon>
        <taxon>Metazoa</taxon>
        <taxon>Chordata</taxon>
        <taxon>Craniata</taxon>
        <taxon>Vertebrata</taxon>
        <taxon>Euteleostomi</taxon>
        <taxon>Actinopterygii</taxon>
        <taxon>Neopterygii</taxon>
        <taxon>Teleostei</taxon>
        <taxon>Neoteleostei</taxon>
        <taxon>Acanthomorphata</taxon>
        <taxon>Eupercaria</taxon>
        <taxon>Centrarchiformes</taxon>
        <taxon>Terapontoidei</taxon>
        <taxon>Terapontidae</taxon>
        <taxon>Scortum</taxon>
    </lineage>
</organism>
<reference evidence="1" key="1">
    <citation type="submission" date="2022-04" db="EMBL/GenBank/DDBJ databases">
        <title>Jade perch genome.</title>
        <authorList>
            <person name="Chao B."/>
        </authorList>
    </citation>
    <scope>NUCLEOTIDE SEQUENCE</scope>
    <source>
        <strain evidence="1">CB-2022</strain>
    </source>
</reference>
<dbReference type="EMBL" id="CM041549">
    <property type="protein sequence ID" value="KAI3357367.1"/>
    <property type="molecule type" value="Genomic_DNA"/>
</dbReference>
<sequence>MSGSHLSHRNISLERRGGGSDGLMVVSRALKASHSLFQPRDYLLKLPHQVIDLRCNQCVELRLSLRQFFDADGNGAQLFLKLEDLVPLRGQCRSDCGSIHVWPDCTVTLTFRQGGPKCRTPGQRARSVTSAFSACTHERKTAPSSHTVRPERSRTMSILKIHAREIFDSRGNPTVEVDLYTKKGLFRAAVPSGASTGIYEALELRDNDKTRYMGKGVSKAVDHINKTIAPALVNKDLNVVDQNKIDKLMLDMDGTDNKSKFGANAILGVSLAVCKAGAAEKGVPLYRHIADLAGNPEVILPVPAFNVINGGSHAGNKLAMQEFMILPVGASSFKEAMRIGAEVYHNLKNVIKEKYGKDATNVGDEGGFAPNILENKEALELLKNAIAKAGYTDKIVIGMDVAASEFYKGGKYDLDFKSPDDPSRYITPDQLADLYRSFVKDYPVVSIEDPFDQDDWEAWSKFTASTSIQVVGDDLTVTNPKRISKGVAEKACNCLLLKVNQIGSVTESLQACKLAQSNGWGVMVSHRSGETEDTFIADLVVGLCTGQIKTGAPCRSERLAKYNQLLSFPQAIDPSTLTNCHRSLPGLKRSSAKRPVLPARTSGTPSELLFLFRPLPLYLALACLRRLKPRLTVYLSRRPSRERTEEGTWRIMTADKEKEREKERDRDRDRDKREAGKSRRQDGDRGDRESESSRPRRSCTLEGGAKNYAESEHSEDDDNDNGSTGGWRQRHGRGGWQKGQEEDAQEEVALRSVGCSERTENGEITSFITEDDVVYRPGDCVYIESRRPNTPYFICSIQDFKLVSTFSLPVCPVLCLGVLTLFFFFFLSHSLALRVSVLQSKRDHLLMNVKWYYRQSEVPDSVYQHLVQDRNNENDSGRELVITDPVVRSRELFISDYVDTYHAAALRGKCNISHFSDIFAAREFKARIDSFFYILGYNPETRRLNSTQGEIRVGPSHQAKLPELQPFPSPGGQAVTENEELVWMPGVNDCDLLMYLRAARSMAAFAGMCDGGSTEDGCLAASRDDTTLNALNTLHESSYDAGKALQRLVKKPVPKLIEKCWSEDEVKRFIKGLRQFGKNFFRIRKELLPNKETGELITFYYYWKKTPEAASCRAHRRHRRQPVFRRIKTRTASTPVNTPSRPPSSEFLDLSSASEDDFDSEDSEQELKGYACRHCFTTTSKDWHHGGRENILLCTDCRIHFKKYGELPPIEKPVDPPPFMFKPVKEEEDGLSGKHSMRTRRNRGSMSTLRSGRKKQTASPDGRASPTNEDLRSSGRTSPSAASTDSTDSKTDSMKKPSKKIKEEAPSPLKSAKRQREKGASDTEEPERASAKKSKTQELSRPDSPSECEGEGEGEGESSDGRSINEELSSDPKDIDQDNRSSSPSIPSPRDNESDSDSSAQQQQLLQSQHPPVIQCQPGTSATASAPPPPTTSAPSLPPQVSPTAASTSLPPQPLPQASPMSLIQSGASLHPQRLPSPHSPLTQAPPPGPPVPPQSLPSSHHGPMPPMPHPLQAGPSHMPHPHSMPPQGFPVGQSQVPPLPISGQSQQRPHTPPSQSSAQTGGQPPREQPLPPAPMSMPHIKPPPTTPIPPIPNPQSHKHPPHVSAPPFPQMPSNLPPPPALKPLSSLSTHHPPSAHPPPLQLMPQGQQLQPPPPQPPVLTQSQSLPPSASHQPPPAPPLPPSAAASHPNGPPQPPFSSHHFSTVLPPTGPPPSSSNLMPGIQPPSSSAPSSSISMPLPASVTCAGPGPTLPPVHIKEEPLDESEEPESPPPPQRSPSPEPTVVNTPSHASQSARFYKHLDRGYNSCARTDFYFTPLASSKLAKKREEALEKAKREAEQKAREEKEREREREKEREREREREKETERAAKASSSSHEGRMSEPQMAGPTHMRPPFEGPPTTIAAVPPYIGPDTPALHAPSANPLLAYHMPSLYNADPAMRERELREREMREREIRERELRERMKPGFEVKPPEMDTLHPSTNPMEHFARHGAITLPPMAGPHPFASFHPGLNPLERERLALAGPQLRPEMSYPERLAAERLHAERMATVANDPIARLQMFNVTPHHHQHSHIHSHLHLHQQDPLHQGSGAHPLAVDPLAAGPHLARFPYPPGAIPNPLLSQPPHEHEMLRHPVFGAPYPRDLPGGLPPPMSAAHQLQAMHAQSAELQRLAMEQQWLHGHHHMHGGPLPGQEDYYRKTFKVCYMDKCLKPERWRGRECKRKRRGEQGGRAEI</sequence>
<name>A0ACB8VR23_9TELE</name>
<accession>A0ACB8VR23</accession>
<dbReference type="Proteomes" id="UP000831701">
    <property type="component" value="Chromosome 19"/>
</dbReference>
<evidence type="ECO:0000313" key="2">
    <source>
        <dbReference type="Proteomes" id="UP000831701"/>
    </source>
</evidence>
<proteinExistence type="predicted"/>
<evidence type="ECO:0000313" key="1">
    <source>
        <dbReference type="EMBL" id="KAI3357367.1"/>
    </source>
</evidence>
<keyword evidence="2" id="KW-1185">Reference proteome</keyword>
<gene>
    <name evidence="1" type="ORF">L3Q82_015795</name>
</gene>